<dbReference type="KEGG" id="ure:UREG_07118"/>
<dbReference type="VEuPathDB" id="FungiDB:UREG_07118"/>
<feature type="region of interest" description="Disordered" evidence="1">
    <location>
        <begin position="38"/>
        <end position="64"/>
    </location>
</feature>
<dbReference type="AlphaFoldDB" id="C4JY67"/>
<keyword evidence="4" id="KW-1185">Reference proteome</keyword>
<name>C4JY67_UNCRE</name>
<dbReference type="OrthoDB" id="10465840at2759"/>
<evidence type="ECO:0000313" key="3">
    <source>
        <dbReference type="EMBL" id="EEP82253.1"/>
    </source>
</evidence>
<organism evidence="3 4">
    <name type="scientific">Uncinocarpus reesii (strain UAMH 1704)</name>
    <dbReference type="NCBI Taxonomy" id="336963"/>
    <lineage>
        <taxon>Eukaryota</taxon>
        <taxon>Fungi</taxon>
        <taxon>Dikarya</taxon>
        <taxon>Ascomycota</taxon>
        <taxon>Pezizomycotina</taxon>
        <taxon>Eurotiomycetes</taxon>
        <taxon>Eurotiomycetidae</taxon>
        <taxon>Onygenales</taxon>
        <taxon>Onygenaceae</taxon>
        <taxon>Uncinocarpus</taxon>
    </lineage>
</organism>
<keyword evidence="2" id="KW-0812">Transmembrane</keyword>
<keyword evidence="2" id="KW-1133">Transmembrane helix</keyword>
<dbReference type="InParanoid" id="C4JY67"/>
<dbReference type="eggNOG" id="ENOG502T5PZ">
    <property type="taxonomic scope" value="Eukaryota"/>
</dbReference>
<proteinExistence type="predicted"/>
<evidence type="ECO:0000256" key="2">
    <source>
        <dbReference type="SAM" id="Phobius"/>
    </source>
</evidence>
<dbReference type="HOGENOM" id="CLU_2869344_0_0_1"/>
<dbReference type="RefSeq" id="XP_002582345.1">
    <property type="nucleotide sequence ID" value="XM_002582299.1"/>
</dbReference>
<dbReference type="EMBL" id="CH476619">
    <property type="protein sequence ID" value="EEP82253.1"/>
    <property type="molecule type" value="Genomic_DNA"/>
</dbReference>
<gene>
    <name evidence="3" type="ORF">UREG_07118</name>
</gene>
<keyword evidence="2" id="KW-0472">Membrane</keyword>
<accession>C4JY67</accession>
<reference evidence="4" key="1">
    <citation type="journal article" date="2009" name="Genome Res.">
        <title>Comparative genomic analyses of the human fungal pathogens Coccidioides and their relatives.</title>
        <authorList>
            <person name="Sharpton T.J."/>
            <person name="Stajich J.E."/>
            <person name="Rounsley S.D."/>
            <person name="Gardner M.J."/>
            <person name="Wortman J.R."/>
            <person name="Jordar V.S."/>
            <person name="Maiti R."/>
            <person name="Kodira C.D."/>
            <person name="Neafsey D.E."/>
            <person name="Zeng Q."/>
            <person name="Hung C.-Y."/>
            <person name="McMahan C."/>
            <person name="Muszewska A."/>
            <person name="Grynberg M."/>
            <person name="Mandel M.A."/>
            <person name="Kellner E.M."/>
            <person name="Barker B.M."/>
            <person name="Galgiani J.N."/>
            <person name="Orbach M.J."/>
            <person name="Kirkland T.N."/>
            <person name="Cole G.T."/>
            <person name="Henn M.R."/>
            <person name="Birren B.W."/>
            <person name="Taylor J.W."/>
        </authorList>
    </citation>
    <scope>NUCLEOTIDE SEQUENCE [LARGE SCALE GENOMIC DNA]</scope>
    <source>
        <strain evidence="4">UAMH 1704</strain>
    </source>
</reference>
<dbReference type="GeneID" id="8444562"/>
<dbReference type="Proteomes" id="UP000002058">
    <property type="component" value="Unassembled WGS sequence"/>
</dbReference>
<sequence length="64" mass="6751">MDTLLQTMFIIGGAWTCLVGFLVLASMNRSRDGLDLLPNGHHIHGGGAHQGSRIDPKAGAPKKA</sequence>
<evidence type="ECO:0000313" key="4">
    <source>
        <dbReference type="Proteomes" id="UP000002058"/>
    </source>
</evidence>
<evidence type="ECO:0000256" key="1">
    <source>
        <dbReference type="SAM" id="MobiDB-lite"/>
    </source>
</evidence>
<feature type="transmembrane region" description="Helical" evidence="2">
    <location>
        <begin position="6"/>
        <end position="25"/>
    </location>
</feature>
<protein>
    <submittedName>
        <fullName evidence="3">Uncharacterized protein</fullName>
    </submittedName>
</protein>